<evidence type="ECO:0000313" key="2">
    <source>
        <dbReference type="Proteomes" id="UP000243459"/>
    </source>
</evidence>
<organism evidence="1 2">
    <name type="scientific">Asparagus officinalis</name>
    <name type="common">Garden asparagus</name>
    <dbReference type="NCBI Taxonomy" id="4686"/>
    <lineage>
        <taxon>Eukaryota</taxon>
        <taxon>Viridiplantae</taxon>
        <taxon>Streptophyta</taxon>
        <taxon>Embryophyta</taxon>
        <taxon>Tracheophyta</taxon>
        <taxon>Spermatophyta</taxon>
        <taxon>Magnoliopsida</taxon>
        <taxon>Liliopsida</taxon>
        <taxon>Asparagales</taxon>
        <taxon>Asparagaceae</taxon>
        <taxon>Asparagoideae</taxon>
        <taxon>Asparagus</taxon>
    </lineage>
</organism>
<gene>
    <name evidence="1" type="ORF">A4U43_C10F6620</name>
</gene>
<keyword evidence="2" id="KW-1185">Reference proteome</keyword>
<protein>
    <submittedName>
        <fullName evidence="1">Uncharacterized protein</fullName>
    </submittedName>
</protein>
<reference evidence="2" key="1">
    <citation type="journal article" date="2017" name="Nat. Commun.">
        <title>The asparagus genome sheds light on the origin and evolution of a young Y chromosome.</title>
        <authorList>
            <person name="Harkess A."/>
            <person name="Zhou J."/>
            <person name="Xu C."/>
            <person name="Bowers J.E."/>
            <person name="Van der Hulst R."/>
            <person name="Ayyampalayam S."/>
            <person name="Mercati F."/>
            <person name="Riccardi P."/>
            <person name="McKain M.R."/>
            <person name="Kakrana A."/>
            <person name="Tang H."/>
            <person name="Ray J."/>
            <person name="Groenendijk J."/>
            <person name="Arikit S."/>
            <person name="Mathioni S.M."/>
            <person name="Nakano M."/>
            <person name="Shan H."/>
            <person name="Telgmann-Rauber A."/>
            <person name="Kanno A."/>
            <person name="Yue Z."/>
            <person name="Chen H."/>
            <person name="Li W."/>
            <person name="Chen Y."/>
            <person name="Xu X."/>
            <person name="Zhang Y."/>
            <person name="Luo S."/>
            <person name="Chen H."/>
            <person name="Gao J."/>
            <person name="Mao Z."/>
            <person name="Pires J.C."/>
            <person name="Luo M."/>
            <person name="Kudrna D."/>
            <person name="Wing R.A."/>
            <person name="Meyers B.C."/>
            <person name="Yi K."/>
            <person name="Kong H."/>
            <person name="Lavrijsen P."/>
            <person name="Sunseri F."/>
            <person name="Falavigna A."/>
            <person name="Ye Y."/>
            <person name="Leebens-Mack J.H."/>
            <person name="Chen G."/>
        </authorList>
    </citation>
    <scope>NUCLEOTIDE SEQUENCE [LARGE SCALE GENOMIC DNA]</scope>
    <source>
        <strain evidence="2">cv. DH0086</strain>
    </source>
</reference>
<dbReference type="Proteomes" id="UP000243459">
    <property type="component" value="Chromosome 10"/>
</dbReference>
<sequence>MMVGSLKHEGSFCKEGHFSLYIVGLPVGSIKEDTLANDAPMNLHEANVAAIMELSCRIGLEETTCKEVQEVNQHLQESTTCLEVIDGENAEIASAIFEREDTINGAKAIIAEA</sequence>
<dbReference type="EMBL" id="CM007390">
    <property type="protein sequence ID" value="ONK56312.1"/>
    <property type="molecule type" value="Genomic_DNA"/>
</dbReference>
<accession>A0A5P1E148</accession>
<evidence type="ECO:0000313" key="1">
    <source>
        <dbReference type="EMBL" id="ONK56312.1"/>
    </source>
</evidence>
<name>A0A5P1E148_ASPOF</name>
<dbReference type="AlphaFoldDB" id="A0A5P1E148"/>
<proteinExistence type="predicted"/>
<dbReference type="Gramene" id="ONK56312">
    <property type="protein sequence ID" value="ONK56312"/>
    <property type="gene ID" value="A4U43_C10F6620"/>
</dbReference>